<name>A0A0C9Z4N9_9AGAM</name>
<proteinExistence type="predicted"/>
<feature type="compositionally biased region" description="Basic and acidic residues" evidence="1">
    <location>
        <begin position="71"/>
        <end position="81"/>
    </location>
</feature>
<evidence type="ECO:0000313" key="2">
    <source>
        <dbReference type="EMBL" id="KIK24031.1"/>
    </source>
</evidence>
<dbReference type="EMBL" id="KN833720">
    <property type="protein sequence ID" value="KIK24031.1"/>
    <property type="molecule type" value="Genomic_DNA"/>
</dbReference>
<dbReference type="HOGENOM" id="CLU_2574775_0_0_1"/>
<organism evidence="2 3">
    <name type="scientific">Pisolithus microcarpus 441</name>
    <dbReference type="NCBI Taxonomy" id="765257"/>
    <lineage>
        <taxon>Eukaryota</taxon>
        <taxon>Fungi</taxon>
        <taxon>Dikarya</taxon>
        <taxon>Basidiomycota</taxon>
        <taxon>Agaricomycotina</taxon>
        <taxon>Agaricomycetes</taxon>
        <taxon>Agaricomycetidae</taxon>
        <taxon>Boletales</taxon>
        <taxon>Sclerodermatineae</taxon>
        <taxon>Pisolithaceae</taxon>
        <taxon>Pisolithus</taxon>
    </lineage>
</organism>
<evidence type="ECO:0000256" key="1">
    <source>
        <dbReference type="SAM" id="MobiDB-lite"/>
    </source>
</evidence>
<dbReference type="AlphaFoldDB" id="A0A0C9Z4N9"/>
<evidence type="ECO:0000313" key="3">
    <source>
        <dbReference type="Proteomes" id="UP000054018"/>
    </source>
</evidence>
<dbReference type="Proteomes" id="UP000054018">
    <property type="component" value="Unassembled WGS sequence"/>
</dbReference>
<reference evidence="3" key="2">
    <citation type="submission" date="2015-01" db="EMBL/GenBank/DDBJ databases">
        <title>Evolutionary Origins and Diversification of the Mycorrhizal Mutualists.</title>
        <authorList>
            <consortium name="DOE Joint Genome Institute"/>
            <consortium name="Mycorrhizal Genomics Consortium"/>
            <person name="Kohler A."/>
            <person name="Kuo A."/>
            <person name="Nagy L.G."/>
            <person name="Floudas D."/>
            <person name="Copeland A."/>
            <person name="Barry K.W."/>
            <person name="Cichocki N."/>
            <person name="Veneault-Fourrey C."/>
            <person name="LaButti K."/>
            <person name="Lindquist E.A."/>
            <person name="Lipzen A."/>
            <person name="Lundell T."/>
            <person name="Morin E."/>
            <person name="Murat C."/>
            <person name="Riley R."/>
            <person name="Ohm R."/>
            <person name="Sun H."/>
            <person name="Tunlid A."/>
            <person name="Henrissat B."/>
            <person name="Grigoriev I.V."/>
            <person name="Hibbett D.S."/>
            <person name="Martin F."/>
        </authorList>
    </citation>
    <scope>NUCLEOTIDE SEQUENCE [LARGE SCALE GENOMIC DNA]</scope>
    <source>
        <strain evidence="3">441</strain>
    </source>
</reference>
<sequence length="81" mass="9328">MPSKCASGEGQPTFEFRQEKRANRLTVKMGNILRFTDEKRANRLLVEMGNIPYELQPRSADRANKQYRGVLSRETDQQPTA</sequence>
<feature type="region of interest" description="Disordered" evidence="1">
    <location>
        <begin position="56"/>
        <end position="81"/>
    </location>
</feature>
<protein>
    <submittedName>
        <fullName evidence="2">Uncharacterized protein</fullName>
    </submittedName>
</protein>
<accession>A0A0C9Z4N9</accession>
<keyword evidence="3" id="KW-1185">Reference proteome</keyword>
<gene>
    <name evidence="2" type="ORF">PISMIDRAFT_678512</name>
</gene>
<reference evidence="2 3" key="1">
    <citation type="submission" date="2014-04" db="EMBL/GenBank/DDBJ databases">
        <authorList>
            <consortium name="DOE Joint Genome Institute"/>
            <person name="Kuo A."/>
            <person name="Kohler A."/>
            <person name="Costa M.D."/>
            <person name="Nagy L.G."/>
            <person name="Floudas D."/>
            <person name="Copeland A."/>
            <person name="Barry K.W."/>
            <person name="Cichocki N."/>
            <person name="Veneault-Fourrey C."/>
            <person name="LaButti K."/>
            <person name="Lindquist E.A."/>
            <person name="Lipzen A."/>
            <person name="Lundell T."/>
            <person name="Morin E."/>
            <person name="Murat C."/>
            <person name="Sun H."/>
            <person name="Tunlid A."/>
            <person name="Henrissat B."/>
            <person name="Grigoriev I.V."/>
            <person name="Hibbett D.S."/>
            <person name="Martin F."/>
            <person name="Nordberg H.P."/>
            <person name="Cantor M.N."/>
            <person name="Hua S.X."/>
        </authorList>
    </citation>
    <scope>NUCLEOTIDE SEQUENCE [LARGE SCALE GENOMIC DNA]</scope>
    <source>
        <strain evidence="2 3">441</strain>
    </source>
</reference>